<dbReference type="SUPFAM" id="SSF53474">
    <property type="entry name" value="alpha/beta-Hydrolases"/>
    <property type="match status" value="1"/>
</dbReference>
<reference evidence="2 3" key="1">
    <citation type="submission" date="2021-11" db="EMBL/GenBank/DDBJ databases">
        <title>Genomic of Niabella pedocola.</title>
        <authorList>
            <person name="Wu T."/>
        </authorList>
    </citation>
    <scope>NUCLEOTIDE SEQUENCE [LARGE SCALE GENOMIC DNA]</scope>
    <source>
        <strain evidence="2 3">JCM 31011</strain>
    </source>
</reference>
<dbReference type="PANTHER" id="PTHR35128:SF1">
    <property type="entry name" value="SECRETION-REGULATING GUANINE NUCLEOTIDE EXCHANGE FACTOR"/>
    <property type="match status" value="1"/>
</dbReference>
<sequence>MKMLLTILGVLYLSAACFSCSKQSAPAGAPAKTDSFTVTITNGYGSGRYKTGDTVHVFSQALTQDQVFAGWSSDYPALLAAPDEWHTWFIMPGKDVHFTGTTEPAAAFTLQWEQLRGRDRMKPVYYYFPAQPKGIVYLLHGTSGSAKALVAGFEWQELIKDLVHDHFAVIITEAEEATTETDLNGDGSIRWNVLPWDTVTNVDYANIRVLTQTFCQRQLLPSGLPQYAVGMSNGGNFATALSTIYRFQAGVSYCAPSGDQIAQITGTPLQFCMARFDQNPNVGPAGNAAALSNAQTIAGRGLCSRYLVKERSPLYSERFARSGQLSLPASAAVFNELKQKGYLNTKNYFLSTSDALLSDYQANPAAFPQLNNLSIDQRMFVFQQISLAVSDHHMYSDYNKTTLKFLNTPCK</sequence>
<dbReference type="PANTHER" id="PTHR35128">
    <property type="entry name" value="SECRETION-REGULATING GUANINE NUCLEOTIDE EXCHANGE FACTOR"/>
    <property type="match status" value="1"/>
</dbReference>
<protein>
    <recommendedName>
        <fullName evidence="4">Bacterial repeat domain-containing protein</fullName>
    </recommendedName>
</protein>
<dbReference type="Proteomes" id="UP001199816">
    <property type="component" value="Unassembled WGS sequence"/>
</dbReference>
<dbReference type="InterPro" id="IPR029058">
    <property type="entry name" value="AB_hydrolase_fold"/>
</dbReference>
<keyword evidence="1" id="KW-0732">Signal</keyword>
<comment type="caution">
    <text evidence="2">The sequence shown here is derived from an EMBL/GenBank/DDBJ whole genome shotgun (WGS) entry which is preliminary data.</text>
</comment>
<dbReference type="PROSITE" id="PS51257">
    <property type="entry name" value="PROKAR_LIPOPROTEIN"/>
    <property type="match status" value="1"/>
</dbReference>
<name>A0ABS8PTX7_9BACT</name>
<evidence type="ECO:0000313" key="2">
    <source>
        <dbReference type="EMBL" id="MCD2424530.1"/>
    </source>
</evidence>
<evidence type="ECO:0000256" key="1">
    <source>
        <dbReference type="SAM" id="SignalP"/>
    </source>
</evidence>
<feature type="signal peptide" evidence="1">
    <location>
        <begin position="1"/>
        <end position="19"/>
    </location>
</feature>
<feature type="chain" id="PRO_5046545328" description="Bacterial repeat domain-containing protein" evidence="1">
    <location>
        <begin position="20"/>
        <end position="411"/>
    </location>
</feature>
<dbReference type="RefSeq" id="WP_231006651.1">
    <property type="nucleotide sequence ID" value="NZ_JAJNEC010000005.1"/>
</dbReference>
<organism evidence="2 3">
    <name type="scientific">Niabella pedocola</name>
    <dbReference type="NCBI Taxonomy" id="1752077"/>
    <lineage>
        <taxon>Bacteria</taxon>
        <taxon>Pseudomonadati</taxon>
        <taxon>Bacteroidota</taxon>
        <taxon>Chitinophagia</taxon>
        <taxon>Chitinophagales</taxon>
        <taxon>Chitinophagaceae</taxon>
        <taxon>Niabella</taxon>
    </lineage>
</organism>
<dbReference type="EMBL" id="JAJNEC010000005">
    <property type="protein sequence ID" value="MCD2424530.1"/>
    <property type="molecule type" value="Genomic_DNA"/>
</dbReference>
<accession>A0ABS8PTX7</accession>
<dbReference type="Gene3D" id="3.40.50.1820">
    <property type="entry name" value="alpha/beta hydrolase"/>
    <property type="match status" value="1"/>
</dbReference>
<gene>
    <name evidence="2" type="ORF">LQ567_17250</name>
</gene>
<evidence type="ECO:0000313" key="3">
    <source>
        <dbReference type="Proteomes" id="UP001199816"/>
    </source>
</evidence>
<evidence type="ECO:0008006" key="4">
    <source>
        <dbReference type="Google" id="ProtNLM"/>
    </source>
</evidence>
<keyword evidence="3" id="KW-1185">Reference proteome</keyword>
<proteinExistence type="predicted"/>